<name>A0A8H5CLC9_9AGAR</name>
<dbReference type="EMBL" id="JAACJM010000137">
    <property type="protein sequence ID" value="KAF5343608.1"/>
    <property type="molecule type" value="Genomic_DNA"/>
</dbReference>
<dbReference type="AlphaFoldDB" id="A0A8H5CLC9"/>
<organism evidence="2 3">
    <name type="scientific">Tetrapyrgos nigripes</name>
    <dbReference type="NCBI Taxonomy" id="182062"/>
    <lineage>
        <taxon>Eukaryota</taxon>
        <taxon>Fungi</taxon>
        <taxon>Dikarya</taxon>
        <taxon>Basidiomycota</taxon>
        <taxon>Agaricomycotina</taxon>
        <taxon>Agaricomycetes</taxon>
        <taxon>Agaricomycetidae</taxon>
        <taxon>Agaricales</taxon>
        <taxon>Marasmiineae</taxon>
        <taxon>Marasmiaceae</taxon>
        <taxon>Tetrapyrgos</taxon>
    </lineage>
</organism>
<feature type="region of interest" description="Disordered" evidence="1">
    <location>
        <begin position="80"/>
        <end position="99"/>
    </location>
</feature>
<accession>A0A8H5CLC9</accession>
<reference evidence="2 3" key="1">
    <citation type="journal article" date="2020" name="ISME J.">
        <title>Uncovering the hidden diversity of litter-decomposition mechanisms in mushroom-forming fungi.</title>
        <authorList>
            <person name="Floudas D."/>
            <person name="Bentzer J."/>
            <person name="Ahren D."/>
            <person name="Johansson T."/>
            <person name="Persson P."/>
            <person name="Tunlid A."/>
        </authorList>
    </citation>
    <scope>NUCLEOTIDE SEQUENCE [LARGE SCALE GENOMIC DNA]</scope>
    <source>
        <strain evidence="2 3">CBS 291.85</strain>
    </source>
</reference>
<gene>
    <name evidence="2" type="ORF">D9758_015432</name>
</gene>
<comment type="caution">
    <text evidence="2">The sequence shown here is derived from an EMBL/GenBank/DDBJ whole genome shotgun (WGS) entry which is preliminary data.</text>
</comment>
<evidence type="ECO:0000313" key="3">
    <source>
        <dbReference type="Proteomes" id="UP000559256"/>
    </source>
</evidence>
<keyword evidence="3" id="KW-1185">Reference proteome</keyword>
<sequence length="226" mass="25577">MTYKRDERGGSWSIYPEAAYLNVVLVGGIRPCSNPEATLTPRFESTARGVDKPSHDLTLVYNTPPLLKSNNRSTEFMHRSSGRLGAAPRKHPKARNTYPIPKSYPPNTVLVFGFPLPERYVDQLELKLHPIPEDATEEELEEAISISCGLLRVHWLKLCRKACPDWPVKLVTAVVKEEPIYFICLADNTHADRMTVPPESVLSSLKRALVEDGWKGRPGWYPLDDW</sequence>
<proteinExistence type="predicted"/>
<protein>
    <submittedName>
        <fullName evidence="2">Uncharacterized protein</fullName>
    </submittedName>
</protein>
<evidence type="ECO:0000313" key="2">
    <source>
        <dbReference type="EMBL" id="KAF5343608.1"/>
    </source>
</evidence>
<evidence type="ECO:0000256" key="1">
    <source>
        <dbReference type="SAM" id="MobiDB-lite"/>
    </source>
</evidence>
<dbReference type="Proteomes" id="UP000559256">
    <property type="component" value="Unassembled WGS sequence"/>
</dbReference>